<dbReference type="PANTHER" id="PTHR12149">
    <property type="entry name" value="FRUCTOSAMINE 3 KINASE-RELATED PROTEIN"/>
    <property type="match status" value="1"/>
</dbReference>
<organism evidence="2 3">
    <name type="scientific">Fructilactobacillus hinvesii</name>
    <dbReference type="NCBI Taxonomy" id="2940300"/>
    <lineage>
        <taxon>Bacteria</taxon>
        <taxon>Bacillati</taxon>
        <taxon>Bacillota</taxon>
        <taxon>Bacilli</taxon>
        <taxon>Lactobacillales</taxon>
        <taxon>Lactobacillaceae</taxon>
        <taxon>Fructilactobacillus</taxon>
    </lineage>
</organism>
<dbReference type="SUPFAM" id="SSF56112">
    <property type="entry name" value="Protein kinase-like (PK-like)"/>
    <property type="match status" value="1"/>
</dbReference>
<accession>A0ABY5BUE4</accession>
<keyword evidence="3" id="KW-1185">Reference proteome</keyword>
<keyword evidence="1 2" id="KW-0418">Kinase</keyword>
<gene>
    <name evidence="2" type="ORF">M3M39_04465</name>
</gene>
<sequence length="284" mass="32630">MQELSSEWLAQLPISDIQTVTPVAGGDINEAYEIQTSQHKRYFLKVQPGRGQAFFAHEIEGLRLIGEVARVPEIITSGEIDTDGFLILGWLEIANGDQFELGQMVARVHHQHEQRFGLDHDFKLGRFPKQNQWQTSWSTFFNQQRLQPLATLAQQKGRWNSQRAAALTVIINQMQTYEAHHHITPSLLHGDLWAGNALFNAQHQPLLIDPDVYYGDREFDLGVTTVFGGFTDAFYEGYQHEYPFQPGIADRLIWYRFYYVLMHVVLFGESYGPFLDQICATLLK</sequence>
<reference evidence="2" key="1">
    <citation type="submission" date="2022-05" db="EMBL/GenBank/DDBJ databases">
        <authorList>
            <person name="Oliphant S.A."/>
            <person name="Watson-Haigh N.S."/>
            <person name="Sumby K.M."/>
            <person name="Gardner J.M."/>
            <person name="Jiranek V."/>
        </authorList>
    </citation>
    <scope>NUCLEOTIDE SEQUENCE</scope>
    <source>
        <strain evidence="2">KI11_C11</strain>
    </source>
</reference>
<dbReference type="RefSeq" id="WP_252796677.1">
    <property type="nucleotide sequence ID" value="NZ_CP097118.1"/>
</dbReference>
<keyword evidence="1" id="KW-0808">Transferase</keyword>
<dbReference type="EMBL" id="CP097118">
    <property type="protein sequence ID" value="USS87379.1"/>
    <property type="molecule type" value="Genomic_DNA"/>
</dbReference>
<dbReference type="InterPro" id="IPR011009">
    <property type="entry name" value="Kinase-like_dom_sf"/>
</dbReference>
<dbReference type="PIRSF" id="PIRSF006221">
    <property type="entry name" value="Ketosamine-3-kinase"/>
    <property type="match status" value="1"/>
</dbReference>
<dbReference type="InterPro" id="IPR016477">
    <property type="entry name" value="Fructo-/Ketosamine-3-kinase"/>
</dbReference>
<evidence type="ECO:0000313" key="3">
    <source>
        <dbReference type="Proteomes" id="UP001057025"/>
    </source>
</evidence>
<proteinExistence type="inferred from homology"/>
<dbReference type="Proteomes" id="UP001057025">
    <property type="component" value="Chromosome"/>
</dbReference>
<protein>
    <submittedName>
        <fullName evidence="2">Fructosamine kinase family protein</fullName>
    </submittedName>
</protein>
<dbReference type="Gene3D" id="3.90.1200.10">
    <property type="match status" value="1"/>
</dbReference>
<dbReference type="GO" id="GO:0016301">
    <property type="term" value="F:kinase activity"/>
    <property type="evidence" value="ECO:0007669"/>
    <property type="project" value="UniProtKB-KW"/>
</dbReference>
<dbReference type="Gene3D" id="3.30.200.20">
    <property type="entry name" value="Phosphorylase Kinase, domain 1"/>
    <property type="match status" value="1"/>
</dbReference>
<dbReference type="Pfam" id="PF03881">
    <property type="entry name" value="Fructosamin_kin"/>
    <property type="match status" value="1"/>
</dbReference>
<comment type="similarity">
    <text evidence="1">Belongs to the fructosamine kinase family.</text>
</comment>
<name>A0ABY5BUE4_9LACO</name>
<evidence type="ECO:0000313" key="2">
    <source>
        <dbReference type="EMBL" id="USS87379.1"/>
    </source>
</evidence>
<dbReference type="PANTHER" id="PTHR12149:SF8">
    <property type="entry name" value="PROTEIN-RIBULOSAMINE 3-KINASE"/>
    <property type="match status" value="1"/>
</dbReference>
<evidence type="ECO:0000256" key="1">
    <source>
        <dbReference type="PIRNR" id="PIRNR006221"/>
    </source>
</evidence>